<accession>A0A836BVZ8</accession>
<dbReference type="Proteomes" id="UP000612055">
    <property type="component" value="Unassembled WGS sequence"/>
</dbReference>
<comment type="caution">
    <text evidence="2">The sequence shown here is derived from an EMBL/GenBank/DDBJ whole genome shotgun (WGS) entry which is preliminary data.</text>
</comment>
<feature type="region of interest" description="Disordered" evidence="1">
    <location>
        <begin position="1"/>
        <end position="54"/>
    </location>
</feature>
<evidence type="ECO:0000256" key="1">
    <source>
        <dbReference type="SAM" id="MobiDB-lite"/>
    </source>
</evidence>
<dbReference type="EMBL" id="JAEHOE010000071">
    <property type="protein sequence ID" value="KAG2489598.1"/>
    <property type="molecule type" value="Genomic_DNA"/>
</dbReference>
<evidence type="ECO:0000313" key="2">
    <source>
        <dbReference type="EMBL" id="KAG2489598.1"/>
    </source>
</evidence>
<evidence type="ECO:0000313" key="3">
    <source>
        <dbReference type="Proteomes" id="UP000612055"/>
    </source>
</evidence>
<reference evidence="2" key="1">
    <citation type="journal article" date="2020" name="bioRxiv">
        <title>Comparative genomics of Chlamydomonas.</title>
        <authorList>
            <person name="Craig R.J."/>
            <person name="Hasan A.R."/>
            <person name="Ness R.W."/>
            <person name="Keightley P.D."/>
        </authorList>
    </citation>
    <scope>NUCLEOTIDE SEQUENCE</scope>
    <source>
        <strain evidence="2">CCAP 11/70</strain>
    </source>
</reference>
<feature type="compositionally biased region" description="Low complexity" evidence="1">
    <location>
        <begin position="36"/>
        <end position="54"/>
    </location>
</feature>
<gene>
    <name evidence="2" type="ORF">HYH03_011879</name>
</gene>
<name>A0A836BVZ8_9CHLO</name>
<protein>
    <submittedName>
        <fullName evidence="2">Uncharacterized protein</fullName>
    </submittedName>
</protein>
<organism evidence="2 3">
    <name type="scientific">Edaphochlamys debaryana</name>
    <dbReference type="NCBI Taxonomy" id="47281"/>
    <lineage>
        <taxon>Eukaryota</taxon>
        <taxon>Viridiplantae</taxon>
        <taxon>Chlorophyta</taxon>
        <taxon>core chlorophytes</taxon>
        <taxon>Chlorophyceae</taxon>
        <taxon>CS clade</taxon>
        <taxon>Chlamydomonadales</taxon>
        <taxon>Chlamydomonadales incertae sedis</taxon>
        <taxon>Edaphochlamys</taxon>
    </lineage>
</organism>
<sequence>MASGSGADHVAGARRSESRPGGPAPALPFDPQTCAAGPLQMPAQMQQQQQQPYGQPLQHLGMQMQQWPPPYAQHAFLAAGSMRRVLYTNMGGVTRKPPGDEPERTVWKYRLVFAEPLGPCVKGEFKRFSDNRHWWVPKVPSRVLWHVLPVGPA</sequence>
<keyword evidence="3" id="KW-1185">Reference proteome</keyword>
<proteinExistence type="predicted"/>
<dbReference type="AlphaFoldDB" id="A0A836BVZ8"/>